<evidence type="ECO:0000256" key="7">
    <source>
        <dbReference type="ARBA" id="ARBA00022989"/>
    </source>
</evidence>
<dbReference type="GO" id="GO:0000139">
    <property type="term" value="C:Golgi membrane"/>
    <property type="evidence" value="ECO:0007669"/>
    <property type="project" value="UniProtKB-SubCell"/>
</dbReference>
<protein>
    <submittedName>
        <fullName evidence="12">Alpha-2,8-sialyltransferase 8E</fullName>
    </submittedName>
</protein>
<keyword evidence="3 12" id="KW-0328">Glycosyltransferase</keyword>
<dbReference type="PANTHER" id="PTHR11987">
    <property type="entry name" value="ALPHA-2,8-SIALYLTRANSFERASE"/>
    <property type="match status" value="1"/>
</dbReference>
<organism evidence="12 13">
    <name type="scientific">Takifugu flavidus</name>
    <name type="common">sansaifugu</name>
    <dbReference type="NCBI Taxonomy" id="433684"/>
    <lineage>
        <taxon>Eukaryota</taxon>
        <taxon>Metazoa</taxon>
        <taxon>Chordata</taxon>
        <taxon>Craniata</taxon>
        <taxon>Vertebrata</taxon>
        <taxon>Euteleostomi</taxon>
        <taxon>Actinopterygii</taxon>
        <taxon>Neopterygii</taxon>
        <taxon>Teleostei</taxon>
        <taxon>Neoteleostei</taxon>
        <taxon>Acanthomorphata</taxon>
        <taxon>Eupercaria</taxon>
        <taxon>Tetraodontiformes</taxon>
        <taxon>Tetradontoidea</taxon>
        <taxon>Tetraodontidae</taxon>
        <taxon>Takifugu</taxon>
    </lineage>
</organism>
<name>A0A5C6NTG9_9TELE</name>
<evidence type="ECO:0000256" key="5">
    <source>
        <dbReference type="ARBA" id="ARBA00022692"/>
    </source>
</evidence>
<evidence type="ECO:0000256" key="2">
    <source>
        <dbReference type="ARBA" id="ARBA00006003"/>
    </source>
</evidence>
<dbReference type="GO" id="GO:0003828">
    <property type="term" value="F:alpha-N-acetylneuraminate alpha-2,8-sialyltransferase activity"/>
    <property type="evidence" value="ECO:0007669"/>
    <property type="project" value="TreeGrafter"/>
</dbReference>
<keyword evidence="10" id="KW-0325">Glycoprotein</keyword>
<evidence type="ECO:0000313" key="12">
    <source>
        <dbReference type="EMBL" id="TWW70276.1"/>
    </source>
</evidence>
<dbReference type="PANTHER" id="PTHR11987:SF50">
    <property type="entry name" value="ALPHA-2,8-SIALYLTRANSFERASE 8F"/>
    <property type="match status" value="1"/>
</dbReference>
<evidence type="ECO:0000256" key="6">
    <source>
        <dbReference type="ARBA" id="ARBA00022968"/>
    </source>
</evidence>
<evidence type="ECO:0000256" key="10">
    <source>
        <dbReference type="ARBA" id="ARBA00023180"/>
    </source>
</evidence>
<dbReference type="EMBL" id="RHFK02000010">
    <property type="protein sequence ID" value="TWW70276.1"/>
    <property type="molecule type" value="Genomic_DNA"/>
</dbReference>
<keyword evidence="13" id="KW-1185">Reference proteome</keyword>
<keyword evidence="6" id="KW-0735">Signal-anchor</keyword>
<evidence type="ECO:0000256" key="1">
    <source>
        <dbReference type="ARBA" id="ARBA00004323"/>
    </source>
</evidence>
<dbReference type="InterPro" id="IPR038578">
    <property type="entry name" value="GT29-like_sf"/>
</dbReference>
<comment type="caution">
    <text evidence="12">The sequence shown here is derived from an EMBL/GenBank/DDBJ whole genome shotgun (WGS) entry which is preliminary data.</text>
</comment>
<gene>
    <name evidence="12" type="ORF">D4764_18G0010820</name>
</gene>
<comment type="similarity">
    <text evidence="2">Belongs to the glycosyltransferase 29 family.</text>
</comment>
<proteinExistence type="inferred from homology"/>
<dbReference type="InterPro" id="IPR001675">
    <property type="entry name" value="Glyco_trans_29"/>
</dbReference>
<sequence>MRGQFLKNLFSLGIVVVCLGGLLTTLSWYLSDNNKNHTAPVRQEVPQQADDLSSGYREIIDKVNRLYAQTWEKKEDKSKKFRSELSSKCQGFEKAVITQANTVVGSKIVYDGERKRSVKVSTEMFNTFAKEHPFPNKTYKTCAVVGNGGILSDSGCGKMIDSAQFVIRCNLPPLNNGYQDHVGVKTDLVTANPSILFEKYGALMGRRRPFIESLRSYGNSLLLIPAFSYGHNTPYLQKLAVFWRSKGLRAVRLSTGLMVASLALELCSNVHLFGFWPFGNHPHGLRTLKNHYYDDIQTKKKFHAMPVEFELLLQLHTEGVLRLHLDDCVPVPGTVLAPFLFTLYTSDFTYSPSTCHPQNLCDDSVILSLITDRVDKEWWTGVCRTKEMLKYFRRQKHAPPVLMSIQGRITQLLEDRRSPPQQSAELCSGCREITDKVNRSYAQTLEKKEDKSKILSKNHTAPVRQEVPQQVADLCSGCREIIDKVNRLYAQTWEKKEDKYKKFRSELSSKCQGFEKAIITQANTVVGSKIVYDGERKSLVQVTPEMFNTFPKEHPFPNKTWETCAVVGNGGILSDSGCGKMIDSAQFVIRCNLPPLNNGYQDHVGVKTDLVTANPSILFEKYGALMGRRRPFIESLRSYGNSLLLLPTFSYRRNTPVSLRAFYSIEDFGSPTRAISFNPQYLQKLDVFWRSKGLRAVRLSTGLMVASLALELCSNVHLFGFWPFATIRMDSVP</sequence>
<dbReference type="GO" id="GO:0009311">
    <property type="term" value="P:oligosaccharide metabolic process"/>
    <property type="evidence" value="ECO:0007669"/>
    <property type="project" value="TreeGrafter"/>
</dbReference>
<evidence type="ECO:0000256" key="11">
    <source>
        <dbReference type="SAM" id="Phobius"/>
    </source>
</evidence>
<keyword evidence="4 12" id="KW-0808">Transferase</keyword>
<dbReference type="Pfam" id="PF00777">
    <property type="entry name" value="Glyco_transf_29"/>
    <property type="match status" value="2"/>
</dbReference>
<dbReference type="Gene3D" id="3.90.1480.20">
    <property type="entry name" value="Glycosyl transferase family 29"/>
    <property type="match status" value="2"/>
</dbReference>
<dbReference type="AlphaFoldDB" id="A0A5C6NTG9"/>
<dbReference type="InterPro" id="IPR050943">
    <property type="entry name" value="Glycosyltr_29_Sialyltrsf"/>
</dbReference>
<evidence type="ECO:0000256" key="4">
    <source>
        <dbReference type="ARBA" id="ARBA00022679"/>
    </source>
</evidence>
<comment type="subcellular location">
    <subcellularLocation>
        <location evidence="1">Golgi apparatus membrane</location>
        <topology evidence="1">Single-pass type II membrane protein</topology>
    </subcellularLocation>
</comment>
<dbReference type="Proteomes" id="UP000324091">
    <property type="component" value="Chromosome 18"/>
</dbReference>
<keyword evidence="7 11" id="KW-1133">Transmembrane helix</keyword>
<evidence type="ECO:0000256" key="3">
    <source>
        <dbReference type="ARBA" id="ARBA00022676"/>
    </source>
</evidence>
<dbReference type="GO" id="GO:0006491">
    <property type="term" value="P:N-glycan processing"/>
    <property type="evidence" value="ECO:0007669"/>
    <property type="project" value="TreeGrafter"/>
</dbReference>
<keyword evidence="5 11" id="KW-0812">Transmembrane</keyword>
<evidence type="ECO:0000256" key="8">
    <source>
        <dbReference type="ARBA" id="ARBA00023034"/>
    </source>
</evidence>
<feature type="transmembrane region" description="Helical" evidence="11">
    <location>
        <begin position="9"/>
        <end position="30"/>
    </location>
</feature>
<reference evidence="12 13" key="1">
    <citation type="submission" date="2019-04" db="EMBL/GenBank/DDBJ databases">
        <title>Chromosome genome assembly for Takifugu flavidus.</title>
        <authorList>
            <person name="Xiao S."/>
        </authorList>
    </citation>
    <scope>NUCLEOTIDE SEQUENCE [LARGE SCALE GENOMIC DNA]</scope>
    <source>
        <strain evidence="12">HTHZ2018</strain>
        <tissue evidence="12">Muscle</tissue>
    </source>
</reference>
<keyword evidence="9 11" id="KW-0472">Membrane</keyword>
<evidence type="ECO:0000256" key="9">
    <source>
        <dbReference type="ARBA" id="ARBA00023136"/>
    </source>
</evidence>
<evidence type="ECO:0000313" key="13">
    <source>
        <dbReference type="Proteomes" id="UP000324091"/>
    </source>
</evidence>
<keyword evidence="8" id="KW-0333">Golgi apparatus</keyword>
<accession>A0A5C6NTG9</accession>